<gene>
    <name evidence="1" type="primary">psb30</name>
</gene>
<geneLocation type="chloroplast" evidence="1"/>
<organism evidence="1">
    <name type="scientific">Cyclocarya paliurus</name>
    <dbReference type="NCBI Taxonomy" id="117167"/>
    <lineage>
        <taxon>Eukaryota</taxon>
        <taxon>Viridiplantae</taxon>
        <taxon>Streptophyta</taxon>
        <taxon>Embryophyta</taxon>
        <taxon>Tracheophyta</taxon>
        <taxon>Spermatophyta</taxon>
        <taxon>Magnoliopsida</taxon>
        <taxon>eudicotyledons</taxon>
        <taxon>Gunneridae</taxon>
        <taxon>Pentapetalae</taxon>
        <taxon>rosids</taxon>
        <taxon>fabids</taxon>
        <taxon>Fagales</taxon>
        <taxon>Juglandaceae</taxon>
        <taxon>Cyclocarya</taxon>
    </lineage>
</organism>
<dbReference type="EMBL" id="MW531677">
    <property type="protein sequence ID" value="QXF30263.1"/>
    <property type="molecule type" value="Genomic_DNA"/>
</dbReference>
<name>A0A8F4P915_9ROSI</name>
<sequence length="37" mass="4339">MEPYILAQFYVLGYVFLSSRICQCQSTAIKIKKKRVI</sequence>
<accession>A0A8F4P915</accession>
<protein>
    <submittedName>
        <fullName evidence="1">Photosystem II protein Psb30</fullName>
    </submittedName>
</protein>
<keyword evidence="1" id="KW-0934">Plastid</keyword>
<reference evidence="1" key="1">
    <citation type="submission" date="2021-01" db="EMBL/GenBank/DDBJ databases">
        <authorList>
            <person name="Qu Y.-Q."/>
            <person name="Fu X.-X."/>
        </authorList>
    </citation>
    <scope>NUCLEOTIDE SEQUENCE</scope>
    <source>
        <strain evidence="1">2nPA</strain>
    </source>
</reference>
<proteinExistence type="predicted"/>
<evidence type="ECO:0000313" key="1">
    <source>
        <dbReference type="EMBL" id="QXF30263.1"/>
    </source>
</evidence>
<dbReference type="AlphaFoldDB" id="A0A8F4P915"/>
<keyword evidence="1" id="KW-0150">Chloroplast</keyword>